<dbReference type="Gene3D" id="2.70.98.110">
    <property type="entry name" value="Glycosyl hydrolase family 63, N-terminal domain"/>
    <property type="match status" value="1"/>
</dbReference>
<evidence type="ECO:0000313" key="16">
    <source>
        <dbReference type="EMBL" id="TEB36096.1"/>
    </source>
</evidence>
<dbReference type="GO" id="GO:0005789">
    <property type="term" value="C:endoplasmic reticulum membrane"/>
    <property type="evidence" value="ECO:0007669"/>
    <property type="project" value="UniProtKB-SubCell"/>
</dbReference>
<evidence type="ECO:0000256" key="3">
    <source>
        <dbReference type="ARBA" id="ARBA00022692"/>
    </source>
</evidence>
<dbReference type="GO" id="GO:0009311">
    <property type="term" value="P:oligosaccharide metabolic process"/>
    <property type="evidence" value="ECO:0007669"/>
    <property type="project" value="UniProtKB-UniRule"/>
</dbReference>
<evidence type="ECO:0000256" key="11">
    <source>
        <dbReference type="ARBA" id="ARBA00038888"/>
    </source>
</evidence>
<keyword evidence="3" id="KW-0812">Transmembrane</keyword>
<feature type="signal peptide" evidence="13">
    <location>
        <begin position="1"/>
        <end position="17"/>
    </location>
</feature>
<accession>A0A4Y7TPL2</accession>
<dbReference type="InterPro" id="IPR031631">
    <property type="entry name" value="Glyco_hydro_63N"/>
</dbReference>
<evidence type="ECO:0000256" key="13">
    <source>
        <dbReference type="SAM" id="SignalP"/>
    </source>
</evidence>
<keyword evidence="7" id="KW-1133">Transmembrane helix</keyword>
<dbReference type="GO" id="GO:0006487">
    <property type="term" value="P:protein N-linked glycosylation"/>
    <property type="evidence" value="ECO:0007669"/>
    <property type="project" value="UniProtKB-UniRule"/>
</dbReference>
<evidence type="ECO:0000256" key="10">
    <source>
        <dbReference type="ARBA" id="ARBA00023295"/>
    </source>
</evidence>
<keyword evidence="4 12" id="KW-0378">Hydrolase</keyword>
<comment type="similarity">
    <text evidence="2 12">Belongs to the glycosyl hydrolase 63 family.</text>
</comment>
<dbReference type="PANTHER" id="PTHR10412">
    <property type="entry name" value="MANNOSYL-OLIGOSACCHARIDE GLUCOSIDASE"/>
    <property type="match status" value="1"/>
</dbReference>
<sequence length="823" mass="92970">MQLQWLLLLPLLPTALGQAGSNDTLLWGAYRPNLYFGLRPRIPESLMTGLIWFGTQDYQSFSKARHTCEQNELDGYTWTEFDAREGGVQVLKDGYNNVKITTELLKIPGGDHGGSWAARIRGEPIKPDRPSRISTIFYLGLEGTGGLEMETDEEEDGIEGPVKFSGSSLQLDDFTIKIVDGPNNKFVSSGAFKEDFKDRIGKTHFLGRPSAPGTIWQAKDTILKTIVQQFQSKAQDYQQPNYPDPSFLITLPDDVYTNSNLFAVQKTLEGPFQFDVFYESASAKRKLSSATLDQGIPVLLESYNKRFEAALPFPADYPAEKRKSLEAFSKAATSNLIGGIGYFYGNSIVDKKFSYEWDEDEDAALNDDGTEAKGARLTEPRALLTATPSRSFFPRGFYWDEGFHLLHIGQYDNDLSLDILKDWIGLIDQDGWVAREQILGEEARSKVPQEFQTQVPNYANPPTLAMVVTAFIERFKTHQAAQGISNQDLGIDVNTGQAPLGTNTAAGSLHTAGSEYLNSPELAFSYLKSIYASLKRHYDWFRRTQRGQIKQYGRTARSRSEAYRWRGRTETHVLTSGMDDYPRGPPHAGELHLDLISWMGFFTRTMKDIATFIEEKEDAAVFADIEKAIAENIEDLHWNEEQQMYCDANVNEDEESYHVCHKGYLSLFPFLHSLLPTDSPHLGAILDLMRDPEHIWSPYGLRSLSASHPEFGKGENYWKGPIWIQMNYLALSALHKKYAAEAGPYQGKAKQIYTELRRNVIDNEYGRTGYVWEQYDPLTGEGKRSHPFTGWTSLTALSEFSLPIFAQRPGQFLCFLAVLSEKY</sequence>
<keyword evidence="6" id="KW-0735">Signal-anchor</keyword>
<dbReference type="Proteomes" id="UP000298030">
    <property type="component" value="Unassembled WGS sequence"/>
</dbReference>
<proteinExistence type="inferred from homology"/>
<evidence type="ECO:0000259" key="15">
    <source>
        <dbReference type="Pfam" id="PF16923"/>
    </source>
</evidence>
<keyword evidence="10 12" id="KW-0326">Glycosidase</keyword>
<feature type="chain" id="PRO_5021224739" description="Mannosyl-oligosaccharide glucosidase" evidence="13">
    <location>
        <begin position="18"/>
        <end position="823"/>
    </location>
</feature>
<evidence type="ECO:0000256" key="6">
    <source>
        <dbReference type="ARBA" id="ARBA00022968"/>
    </source>
</evidence>
<comment type="caution">
    <text evidence="16">The sequence shown here is derived from an EMBL/GenBank/DDBJ whole genome shotgun (WGS) entry which is preliminary data.</text>
</comment>
<evidence type="ECO:0000256" key="2">
    <source>
        <dbReference type="ARBA" id="ARBA00010833"/>
    </source>
</evidence>
<dbReference type="InterPro" id="IPR004888">
    <property type="entry name" value="Glycoside_hydrolase_63"/>
</dbReference>
<protein>
    <recommendedName>
        <fullName evidence="11 12">Mannosyl-oligosaccharide glucosidase</fullName>
        <ecNumber evidence="11 12">3.2.1.106</ecNumber>
    </recommendedName>
</protein>
<dbReference type="STRING" id="71717.A0A4Y7TPL2"/>
<dbReference type="Pfam" id="PF16923">
    <property type="entry name" value="Glyco_hydro_63N"/>
    <property type="match status" value="1"/>
</dbReference>
<feature type="domain" description="Glycosyl hydrolase family 63 C-terminal" evidence="14">
    <location>
        <begin position="291"/>
        <end position="796"/>
    </location>
</feature>
<dbReference type="SUPFAM" id="SSF48208">
    <property type="entry name" value="Six-hairpin glycosidases"/>
    <property type="match status" value="1"/>
</dbReference>
<dbReference type="InterPro" id="IPR038518">
    <property type="entry name" value="Glyco_hydro_63N_sf"/>
</dbReference>
<gene>
    <name evidence="16" type="ORF">FA13DRAFT_1623716</name>
</gene>
<evidence type="ECO:0000259" key="14">
    <source>
        <dbReference type="Pfam" id="PF03200"/>
    </source>
</evidence>
<keyword evidence="5 12" id="KW-0256">Endoplasmic reticulum</keyword>
<keyword evidence="9" id="KW-0325">Glycoprotein</keyword>
<evidence type="ECO:0000256" key="9">
    <source>
        <dbReference type="ARBA" id="ARBA00023180"/>
    </source>
</evidence>
<comment type="function">
    <text evidence="12">Cleaves the distal alpha 1,2-linked glucose residue from the Glc(3)Man(9)GlcNAc(2) oligosaccharide precursor.</text>
</comment>
<evidence type="ECO:0000313" key="17">
    <source>
        <dbReference type="Proteomes" id="UP000298030"/>
    </source>
</evidence>
<dbReference type="Pfam" id="PF03200">
    <property type="entry name" value="Glyco_hydro_63"/>
    <property type="match status" value="1"/>
</dbReference>
<dbReference type="GO" id="GO:0004573">
    <property type="term" value="F:Glc3Man9GlcNAc2 oligosaccharide glucosidase activity"/>
    <property type="evidence" value="ECO:0007669"/>
    <property type="project" value="UniProtKB-UniRule"/>
</dbReference>
<dbReference type="OrthoDB" id="410058at2759"/>
<dbReference type="InterPro" id="IPR031335">
    <property type="entry name" value="Glyco_hydro_63_C"/>
</dbReference>
<name>A0A4Y7TPL2_COPMI</name>
<evidence type="ECO:0000256" key="5">
    <source>
        <dbReference type="ARBA" id="ARBA00022824"/>
    </source>
</evidence>
<evidence type="ECO:0000256" key="8">
    <source>
        <dbReference type="ARBA" id="ARBA00023136"/>
    </source>
</evidence>
<comment type="subcellular location">
    <subcellularLocation>
        <location evidence="1 12">Endoplasmic reticulum membrane</location>
        <topology evidence="1 12">Single-pass type II membrane protein</topology>
    </subcellularLocation>
</comment>
<comment type="catalytic activity">
    <reaction evidence="12">
        <text>N(4)-(alpha-D-Glc-(1-&gt;2)-alpha-D-Glc-(1-&gt;3)-alpha-D-Glc-(1-&gt;3)-alpha-D-Man-(1-&gt;2)-alpha-D-Man-(1-&gt;2)-alpha-D-Man-(1-&gt;3)-[alpha-D-Man-(1-&gt;2)-alpha-D-Man-(1-&gt;3)-[alpha-D-Man-(1-&gt;2)-alpha-D-Man-(1-&gt;6)]-alpha-D-Man-(1-&gt;6)]-beta-D-Man-(1-&gt;4)-beta-D-GlcNAc-(1-&gt;4)-beta-D-GlcNAc)-L-asparaginyl-[protein] + H2O = N(4)-(alpha-D-Glc-(1-&gt;3)-alpha-D-Glc-(1-&gt;3)-alpha-D-Man-(1-&gt;2)-alpha-D-Man-(1-&gt;2)-alpha-D-Man-(1-&gt;3)-[alpha-D-Man-(1-&gt;2)-alpha-D-Man-(1-&gt;3)-[alpha-D-Man-(1-&gt;2)-alpha-D-Man-(1-&gt;6)]-alpha-D-Man-(1-&gt;6)]-beta-D-Man-(1-&gt;4)-beta-D-GlcNAc-(1-&gt;4)-beta-D-GlcNAc)-L-asparaginyl-[protein] + beta-D-glucose</text>
        <dbReference type="Rhea" id="RHEA:55988"/>
        <dbReference type="Rhea" id="RHEA-COMP:12806"/>
        <dbReference type="Rhea" id="RHEA-COMP:14355"/>
        <dbReference type="ChEBI" id="CHEBI:15377"/>
        <dbReference type="ChEBI" id="CHEBI:15903"/>
        <dbReference type="ChEBI" id="CHEBI:59082"/>
        <dbReference type="ChEBI" id="CHEBI:132537"/>
        <dbReference type="EC" id="3.2.1.106"/>
    </reaction>
</comment>
<evidence type="ECO:0000256" key="4">
    <source>
        <dbReference type="ARBA" id="ARBA00022801"/>
    </source>
</evidence>
<keyword evidence="13" id="KW-0732">Signal</keyword>
<dbReference type="InterPro" id="IPR012341">
    <property type="entry name" value="6hp_glycosidase-like_sf"/>
</dbReference>
<reference evidence="16 17" key="1">
    <citation type="journal article" date="2019" name="Nat. Ecol. Evol.">
        <title>Megaphylogeny resolves global patterns of mushroom evolution.</title>
        <authorList>
            <person name="Varga T."/>
            <person name="Krizsan K."/>
            <person name="Foldi C."/>
            <person name="Dima B."/>
            <person name="Sanchez-Garcia M."/>
            <person name="Sanchez-Ramirez S."/>
            <person name="Szollosi G.J."/>
            <person name="Szarkandi J.G."/>
            <person name="Papp V."/>
            <person name="Albert L."/>
            <person name="Andreopoulos W."/>
            <person name="Angelini C."/>
            <person name="Antonin V."/>
            <person name="Barry K.W."/>
            <person name="Bougher N.L."/>
            <person name="Buchanan P."/>
            <person name="Buyck B."/>
            <person name="Bense V."/>
            <person name="Catcheside P."/>
            <person name="Chovatia M."/>
            <person name="Cooper J."/>
            <person name="Damon W."/>
            <person name="Desjardin D."/>
            <person name="Finy P."/>
            <person name="Geml J."/>
            <person name="Haridas S."/>
            <person name="Hughes K."/>
            <person name="Justo A."/>
            <person name="Karasinski D."/>
            <person name="Kautmanova I."/>
            <person name="Kiss B."/>
            <person name="Kocsube S."/>
            <person name="Kotiranta H."/>
            <person name="LaButti K.M."/>
            <person name="Lechner B.E."/>
            <person name="Liimatainen K."/>
            <person name="Lipzen A."/>
            <person name="Lukacs Z."/>
            <person name="Mihaltcheva S."/>
            <person name="Morgado L.N."/>
            <person name="Niskanen T."/>
            <person name="Noordeloos M.E."/>
            <person name="Ohm R.A."/>
            <person name="Ortiz-Santana B."/>
            <person name="Ovrebo C."/>
            <person name="Racz N."/>
            <person name="Riley R."/>
            <person name="Savchenko A."/>
            <person name="Shiryaev A."/>
            <person name="Soop K."/>
            <person name="Spirin V."/>
            <person name="Szebenyi C."/>
            <person name="Tomsovsky M."/>
            <person name="Tulloss R.E."/>
            <person name="Uehling J."/>
            <person name="Grigoriev I.V."/>
            <person name="Vagvolgyi C."/>
            <person name="Papp T."/>
            <person name="Martin F.M."/>
            <person name="Miettinen O."/>
            <person name="Hibbett D.S."/>
            <person name="Nagy L.G."/>
        </authorList>
    </citation>
    <scope>NUCLEOTIDE SEQUENCE [LARGE SCALE GENOMIC DNA]</scope>
    <source>
        <strain evidence="16 17">FP101781</strain>
    </source>
</reference>
<dbReference type="AlphaFoldDB" id="A0A4Y7TPL2"/>
<dbReference type="Gene3D" id="1.50.10.10">
    <property type="match status" value="1"/>
</dbReference>
<dbReference type="EC" id="3.2.1.106" evidence="11 12"/>
<keyword evidence="17" id="KW-1185">Reference proteome</keyword>
<dbReference type="InterPro" id="IPR008928">
    <property type="entry name" value="6-hairpin_glycosidase_sf"/>
</dbReference>
<feature type="domain" description="Glycosyl hydrolase family 63 N-terminal" evidence="15">
    <location>
        <begin position="24"/>
        <end position="246"/>
    </location>
</feature>
<dbReference type="EMBL" id="QPFP01000006">
    <property type="protein sequence ID" value="TEB36096.1"/>
    <property type="molecule type" value="Genomic_DNA"/>
</dbReference>
<evidence type="ECO:0000256" key="7">
    <source>
        <dbReference type="ARBA" id="ARBA00022989"/>
    </source>
</evidence>
<dbReference type="PANTHER" id="PTHR10412:SF11">
    <property type="entry name" value="MANNOSYL-OLIGOSACCHARIDE GLUCOSIDASE"/>
    <property type="match status" value="1"/>
</dbReference>
<evidence type="ECO:0000256" key="1">
    <source>
        <dbReference type="ARBA" id="ARBA00004648"/>
    </source>
</evidence>
<keyword evidence="8" id="KW-0472">Membrane</keyword>
<organism evidence="16 17">
    <name type="scientific">Coprinellus micaceus</name>
    <name type="common">Glistening ink-cap mushroom</name>
    <name type="synonym">Coprinus micaceus</name>
    <dbReference type="NCBI Taxonomy" id="71717"/>
    <lineage>
        <taxon>Eukaryota</taxon>
        <taxon>Fungi</taxon>
        <taxon>Dikarya</taxon>
        <taxon>Basidiomycota</taxon>
        <taxon>Agaricomycotina</taxon>
        <taxon>Agaricomycetes</taxon>
        <taxon>Agaricomycetidae</taxon>
        <taxon>Agaricales</taxon>
        <taxon>Agaricineae</taxon>
        <taxon>Psathyrellaceae</taxon>
        <taxon>Coprinellus</taxon>
    </lineage>
</organism>
<evidence type="ECO:0000256" key="12">
    <source>
        <dbReference type="RuleBase" id="RU368089"/>
    </source>
</evidence>